<evidence type="ECO:0000313" key="9">
    <source>
        <dbReference type="Proteomes" id="UP000583929"/>
    </source>
</evidence>
<evidence type="ECO:0000256" key="4">
    <source>
        <dbReference type="ARBA" id="ARBA00022695"/>
    </source>
</evidence>
<sequence length="178" mass="19998">MFTKTYNDKIQYLFIVLPPEYAESLNISKLQGMRRTEKGRGLSNVLSSLWFSSINLEWGVKSITAEAQTVMFSHTNLLSPAIGDPISVPTQHMLIGTYVLTSANRGAICTNRLKKGEKALSYIVQKKGLLIMCYEVRPNFELINLVLAAAAAVVVVFFFHVCFHSLCQSINSKENERY</sequence>
<dbReference type="EC" id="2.7.7.6" evidence="1"/>
<keyword evidence="6" id="KW-0804">Transcription</keyword>
<evidence type="ECO:0000256" key="1">
    <source>
        <dbReference type="ARBA" id="ARBA00012418"/>
    </source>
</evidence>
<name>A0A7J6DL25_CANSA</name>
<evidence type="ECO:0000313" key="8">
    <source>
        <dbReference type="EMBL" id="KAF4346793.1"/>
    </source>
</evidence>
<accession>A0A7J6DL25</accession>
<dbReference type="GO" id="GO:0000428">
    <property type="term" value="C:DNA-directed RNA polymerase complex"/>
    <property type="evidence" value="ECO:0007669"/>
    <property type="project" value="UniProtKB-KW"/>
</dbReference>
<evidence type="ECO:0000256" key="5">
    <source>
        <dbReference type="ARBA" id="ARBA00022833"/>
    </source>
</evidence>
<keyword evidence="7" id="KW-0812">Transmembrane</keyword>
<evidence type="ECO:0000256" key="2">
    <source>
        <dbReference type="ARBA" id="ARBA00022478"/>
    </source>
</evidence>
<dbReference type="Gene3D" id="1.10.274.100">
    <property type="entry name" value="RNA polymerase Rpb1, domain 3"/>
    <property type="match status" value="1"/>
</dbReference>
<dbReference type="InterPro" id="IPR042102">
    <property type="entry name" value="RNA_pol_Rpb1_3_sf"/>
</dbReference>
<dbReference type="AlphaFoldDB" id="A0A7J6DL25"/>
<dbReference type="GO" id="GO:0003899">
    <property type="term" value="F:DNA-directed RNA polymerase activity"/>
    <property type="evidence" value="ECO:0007669"/>
    <property type="project" value="UniProtKB-EC"/>
</dbReference>
<feature type="transmembrane region" description="Helical" evidence="7">
    <location>
        <begin position="142"/>
        <end position="163"/>
    </location>
</feature>
<gene>
    <name evidence="8" type="ORF">G4B88_027012</name>
</gene>
<proteinExistence type="predicted"/>
<reference evidence="8 9" key="1">
    <citation type="journal article" date="2020" name="bioRxiv">
        <title>Sequence and annotation of 42 cannabis genomes reveals extensive copy number variation in cannabinoid synthesis and pathogen resistance genes.</title>
        <authorList>
            <person name="Mckernan K.J."/>
            <person name="Helbert Y."/>
            <person name="Kane L.T."/>
            <person name="Ebling H."/>
            <person name="Zhang L."/>
            <person name="Liu B."/>
            <person name="Eaton Z."/>
            <person name="Mclaughlin S."/>
            <person name="Kingan S."/>
            <person name="Baybayan P."/>
            <person name="Concepcion G."/>
            <person name="Jordan M."/>
            <person name="Riva A."/>
            <person name="Barbazuk W."/>
            <person name="Harkins T."/>
        </authorList>
    </citation>
    <scope>NUCLEOTIDE SEQUENCE [LARGE SCALE GENOMIC DNA]</scope>
    <source>
        <strain evidence="9">cv. Jamaican Lion 4</strain>
        <tissue evidence="8">Leaf</tissue>
    </source>
</reference>
<comment type="caution">
    <text evidence="8">The sequence shown here is derived from an EMBL/GenBank/DDBJ whole genome shotgun (WGS) entry which is preliminary data.</text>
</comment>
<keyword evidence="9" id="KW-1185">Reference proteome</keyword>
<dbReference type="SUPFAM" id="SSF64484">
    <property type="entry name" value="beta and beta-prime subunits of DNA dependent RNA-polymerase"/>
    <property type="match status" value="1"/>
</dbReference>
<keyword evidence="3" id="KW-0808">Transferase</keyword>
<organism evidence="8 9">
    <name type="scientific">Cannabis sativa</name>
    <name type="common">Hemp</name>
    <name type="synonym">Marijuana</name>
    <dbReference type="NCBI Taxonomy" id="3483"/>
    <lineage>
        <taxon>Eukaryota</taxon>
        <taxon>Viridiplantae</taxon>
        <taxon>Streptophyta</taxon>
        <taxon>Embryophyta</taxon>
        <taxon>Tracheophyta</taxon>
        <taxon>Spermatophyta</taxon>
        <taxon>Magnoliopsida</taxon>
        <taxon>eudicotyledons</taxon>
        <taxon>Gunneridae</taxon>
        <taxon>Pentapetalae</taxon>
        <taxon>rosids</taxon>
        <taxon>fabids</taxon>
        <taxon>Rosales</taxon>
        <taxon>Cannabaceae</taxon>
        <taxon>Cannabis</taxon>
    </lineage>
</organism>
<keyword evidence="7" id="KW-0472">Membrane</keyword>
<evidence type="ECO:0000256" key="3">
    <source>
        <dbReference type="ARBA" id="ARBA00022679"/>
    </source>
</evidence>
<dbReference type="EMBL" id="JAATIQ010000913">
    <property type="protein sequence ID" value="KAF4346793.1"/>
    <property type="molecule type" value="Genomic_DNA"/>
</dbReference>
<keyword evidence="7" id="KW-1133">Transmembrane helix</keyword>
<evidence type="ECO:0000256" key="7">
    <source>
        <dbReference type="SAM" id="Phobius"/>
    </source>
</evidence>
<dbReference type="Proteomes" id="UP000583929">
    <property type="component" value="Unassembled WGS sequence"/>
</dbReference>
<keyword evidence="4" id="KW-0548">Nucleotidyltransferase</keyword>
<keyword evidence="5" id="KW-0862">Zinc</keyword>
<protein>
    <recommendedName>
        <fullName evidence="1">DNA-directed RNA polymerase</fullName>
        <ecNumber evidence="1">2.7.7.6</ecNumber>
    </recommendedName>
</protein>
<keyword evidence="2" id="KW-0240">DNA-directed RNA polymerase</keyword>
<evidence type="ECO:0000256" key="6">
    <source>
        <dbReference type="ARBA" id="ARBA00023163"/>
    </source>
</evidence>